<keyword evidence="2" id="KW-1185">Reference proteome</keyword>
<gene>
    <name evidence="1" type="ORF">BD289DRAFT_139939</name>
</gene>
<proteinExistence type="predicted"/>
<dbReference type="InParanoid" id="A0A2T3AF63"/>
<dbReference type="Proteomes" id="UP000241462">
    <property type="component" value="Unassembled WGS sequence"/>
</dbReference>
<accession>A0A2T3AF63</accession>
<protein>
    <submittedName>
        <fullName evidence="1">Uncharacterized protein</fullName>
    </submittedName>
</protein>
<evidence type="ECO:0000313" key="2">
    <source>
        <dbReference type="Proteomes" id="UP000241462"/>
    </source>
</evidence>
<dbReference type="AlphaFoldDB" id="A0A2T3AF63"/>
<dbReference type="EMBL" id="KZ678398">
    <property type="protein sequence ID" value="PSR94402.1"/>
    <property type="molecule type" value="Genomic_DNA"/>
</dbReference>
<name>A0A2T3AF63_9PEZI</name>
<reference evidence="1 2" key="1">
    <citation type="journal article" date="2018" name="Mycol. Prog.">
        <title>Coniella lustricola, a new species from submerged detritus.</title>
        <authorList>
            <person name="Raudabaugh D.B."/>
            <person name="Iturriaga T."/>
            <person name="Carver A."/>
            <person name="Mondo S."/>
            <person name="Pangilinan J."/>
            <person name="Lipzen A."/>
            <person name="He G."/>
            <person name="Amirebrahimi M."/>
            <person name="Grigoriev I.V."/>
            <person name="Miller A.N."/>
        </authorList>
    </citation>
    <scope>NUCLEOTIDE SEQUENCE [LARGE SCALE GENOMIC DNA]</scope>
    <source>
        <strain evidence="1 2">B22-T-1</strain>
    </source>
</reference>
<sequence length="93" mass="10377">MALCFPAAPRLLAQLTVSDPDAAVEVHSTRYNLPRCCCFLSFSYCCNSTRDFLCNGYDLYLGVKSKLLGRSEGHVLSIHVQGNSSIDREFRQV</sequence>
<evidence type="ECO:0000313" key="1">
    <source>
        <dbReference type="EMBL" id="PSR94402.1"/>
    </source>
</evidence>
<organism evidence="1 2">
    <name type="scientific">Coniella lustricola</name>
    <dbReference type="NCBI Taxonomy" id="2025994"/>
    <lineage>
        <taxon>Eukaryota</taxon>
        <taxon>Fungi</taxon>
        <taxon>Dikarya</taxon>
        <taxon>Ascomycota</taxon>
        <taxon>Pezizomycotina</taxon>
        <taxon>Sordariomycetes</taxon>
        <taxon>Sordariomycetidae</taxon>
        <taxon>Diaporthales</taxon>
        <taxon>Schizoparmaceae</taxon>
        <taxon>Coniella</taxon>
    </lineage>
</organism>